<gene>
    <name evidence="2" type="ORF">ATH84_100468</name>
</gene>
<reference evidence="2 3" key="1">
    <citation type="submission" date="2018-08" db="EMBL/GenBank/DDBJ databases">
        <title>Genomic Encyclopedia of Archaeal and Bacterial Type Strains, Phase II (KMG-II): from individual species to whole genera.</title>
        <authorList>
            <person name="Goeker M."/>
        </authorList>
    </citation>
    <scope>NUCLEOTIDE SEQUENCE [LARGE SCALE GENOMIC DNA]</scope>
    <source>
        <strain evidence="2 3">DSM 582</strain>
    </source>
</reference>
<dbReference type="RefSeq" id="WP_036757431.1">
    <property type="nucleotide sequence ID" value="NZ_CP035286.1"/>
</dbReference>
<sequence length="224" mass="23844">MLAGKGRTAQKQRTRRAILEGARELMRQGKPVTVAAAAGLHGISRATAYRYFSDPAMLVAEAGLDIAVKPYEEIVAGAADLRQRLRAISLYIFDLSTSHEARFRQFVAMTLAAWSPEDAAGPQMRGARRVGLYERALQEDGGGLAAARRQALVRALSTATGTEAMIALYDIVGADPAAARATVAEIADAILDRYLGPARTGRDGMGRDDPQGGRAEAGCDRAES</sequence>
<evidence type="ECO:0008006" key="4">
    <source>
        <dbReference type="Google" id="ProtNLM"/>
    </source>
</evidence>
<keyword evidence="3" id="KW-1185">Reference proteome</keyword>
<comment type="caution">
    <text evidence="2">The sequence shown here is derived from an EMBL/GenBank/DDBJ whole genome shotgun (WGS) entry which is preliminary data.</text>
</comment>
<name>A0AAQ0HM26_PARVE</name>
<dbReference type="AlphaFoldDB" id="A0AAQ0HM26"/>
<protein>
    <recommendedName>
        <fullName evidence="4">TetR family transcriptional regulator</fullName>
    </recommendedName>
</protein>
<feature type="compositionally biased region" description="Basic and acidic residues" evidence="1">
    <location>
        <begin position="200"/>
        <end position="224"/>
    </location>
</feature>
<dbReference type="SUPFAM" id="SSF46689">
    <property type="entry name" value="Homeodomain-like"/>
    <property type="match status" value="1"/>
</dbReference>
<feature type="region of interest" description="Disordered" evidence="1">
    <location>
        <begin position="197"/>
        <end position="224"/>
    </location>
</feature>
<organism evidence="2 3">
    <name type="scientific">Paracoccus versutus</name>
    <name type="common">Thiobacillus versutus</name>
    <dbReference type="NCBI Taxonomy" id="34007"/>
    <lineage>
        <taxon>Bacteria</taxon>
        <taxon>Pseudomonadati</taxon>
        <taxon>Pseudomonadota</taxon>
        <taxon>Alphaproteobacteria</taxon>
        <taxon>Rhodobacterales</taxon>
        <taxon>Paracoccaceae</taxon>
        <taxon>Paracoccus</taxon>
    </lineage>
</organism>
<evidence type="ECO:0000313" key="3">
    <source>
        <dbReference type="Proteomes" id="UP000256794"/>
    </source>
</evidence>
<dbReference type="Proteomes" id="UP000256794">
    <property type="component" value="Unassembled WGS sequence"/>
</dbReference>
<dbReference type="Gene3D" id="1.10.357.10">
    <property type="entry name" value="Tetracycline Repressor, domain 2"/>
    <property type="match status" value="1"/>
</dbReference>
<evidence type="ECO:0000256" key="1">
    <source>
        <dbReference type="SAM" id="MobiDB-lite"/>
    </source>
</evidence>
<accession>A0AAQ0HM26</accession>
<dbReference type="EMBL" id="QUMX01000004">
    <property type="protein sequence ID" value="REG54273.1"/>
    <property type="molecule type" value="Genomic_DNA"/>
</dbReference>
<evidence type="ECO:0000313" key="2">
    <source>
        <dbReference type="EMBL" id="REG54273.1"/>
    </source>
</evidence>
<proteinExistence type="predicted"/>
<dbReference type="InterPro" id="IPR009057">
    <property type="entry name" value="Homeodomain-like_sf"/>
</dbReference>